<gene>
    <name evidence="7" type="ORF">GMD21_12205</name>
</gene>
<dbReference type="GeneID" id="303257533"/>
<feature type="transmembrane region" description="Helical" evidence="6">
    <location>
        <begin position="439"/>
        <end position="460"/>
    </location>
</feature>
<dbReference type="EMBL" id="WNAF01000008">
    <property type="protein sequence ID" value="MTR77420.1"/>
    <property type="molecule type" value="Genomic_DNA"/>
</dbReference>
<feature type="transmembrane region" description="Helical" evidence="6">
    <location>
        <begin position="156"/>
        <end position="179"/>
    </location>
</feature>
<keyword evidence="5 6" id="KW-0472">Membrane</keyword>
<dbReference type="InterPro" id="IPR050833">
    <property type="entry name" value="Poly_Biosynth_Transport"/>
</dbReference>
<feature type="transmembrane region" description="Helical" evidence="6">
    <location>
        <begin position="270"/>
        <end position="289"/>
    </location>
</feature>
<feature type="transmembrane region" description="Helical" evidence="6">
    <location>
        <begin position="125"/>
        <end position="144"/>
    </location>
</feature>
<evidence type="ECO:0000313" key="7">
    <source>
        <dbReference type="EMBL" id="MTR77420.1"/>
    </source>
</evidence>
<proteinExistence type="predicted"/>
<feature type="transmembrane region" description="Helical" evidence="6">
    <location>
        <begin position="185"/>
        <end position="205"/>
    </location>
</feature>
<organism evidence="7 8">
    <name type="scientific">Mediterraneibacter faecis</name>
    <dbReference type="NCBI Taxonomy" id="592978"/>
    <lineage>
        <taxon>Bacteria</taxon>
        <taxon>Bacillati</taxon>
        <taxon>Bacillota</taxon>
        <taxon>Clostridia</taxon>
        <taxon>Lachnospirales</taxon>
        <taxon>Lachnospiraceae</taxon>
        <taxon>Mediterraneibacter</taxon>
    </lineage>
</organism>
<feature type="transmembrane region" description="Helical" evidence="6">
    <location>
        <begin position="12"/>
        <end position="29"/>
    </location>
</feature>
<evidence type="ECO:0000256" key="4">
    <source>
        <dbReference type="ARBA" id="ARBA00022989"/>
    </source>
</evidence>
<keyword evidence="4 6" id="KW-1133">Transmembrane helix</keyword>
<comment type="caution">
    <text evidence="7">The sequence shown here is derived from an EMBL/GenBank/DDBJ whole genome shotgun (WGS) entry which is preliminary data.</text>
</comment>
<evidence type="ECO:0000256" key="3">
    <source>
        <dbReference type="ARBA" id="ARBA00022692"/>
    </source>
</evidence>
<keyword evidence="3 6" id="KW-0812">Transmembrane</keyword>
<evidence type="ECO:0000256" key="2">
    <source>
        <dbReference type="ARBA" id="ARBA00022475"/>
    </source>
</evidence>
<feature type="transmembrane region" description="Helical" evidence="6">
    <location>
        <begin position="309"/>
        <end position="333"/>
    </location>
</feature>
<sequence length="504" mass="57024">MGKSRSANSVRNVSFGFAQQLITLVLAFVTRTIFVRKLGAEYTGVNGLYTNILTLLSLAELGIGNVLTYSLYGVLHDNDHEKLKQLISYYRKLYRYIAAAVTVVGLAIVPFLGQLVKSTLPHNKVVLYYLLFLCNSVVSYFVMFKVTLLRADQKEYIRNIVATICLLLQYVLQIAFLYVNNNYTTYLIIQIFFTVMQNVVCNVIANKYYPFLKEYTKETNLIDKKGLISDVKSMFVYKVSNVVVTSTDNILISMLLGTIYVGFYSNYSMIINYIATFINLMITGLIASLGNLNADNDSEHSYSVFKGMVYLFGVITIFCSVCVLNAIQGFIPIWVGSEYVLGKDVLIAILATFYVTHAFDPTWMFCETMGLFKERKNAMVINAILNILLSVVLAKPFGMAGILGATAIARVLTIVWWEPYILFKKKFKRPLVDYIKQQAGIIGSNVLIVIFSYMLCSFVSESFMGLIVRIVISGLTVLLVELIFMRKTEEFAWAKNKLKQIIHR</sequence>
<dbReference type="GO" id="GO:0005886">
    <property type="term" value="C:plasma membrane"/>
    <property type="evidence" value="ECO:0007669"/>
    <property type="project" value="UniProtKB-SubCell"/>
</dbReference>
<feature type="transmembrane region" description="Helical" evidence="6">
    <location>
        <begin position="242"/>
        <end position="264"/>
    </location>
</feature>
<dbReference type="InterPro" id="IPR002797">
    <property type="entry name" value="Polysacc_synth"/>
</dbReference>
<keyword evidence="8" id="KW-1185">Reference proteome</keyword>
<feature type="transmembrane region" description="Helical" evidence="6">
    <location>
        <begin position="345"/>
        <end position="366"/>
    </location>
</feature>
<dbReference type="RefSeq" id="WP_020436237.1">
    <property type="nucleotide sequence ID" value="NZ_DAWEFD010000034.1"/>
</dbReference>
<evidence type="ECO:0000313" key="8">
    <source>
        <dbReference type="Proteomes" id="UP000448177"/>
    </source>
</evidence>
<evidence type="ECO:0000256" key="5">
    <source>
        <dbReference type="ARBA" id="ARBA00023136"/>
    </source>
</evidence>
<feature type="transmembrane region" description="Helical" evidence="6">
    <location>
        <begin position="378"/>
        <end position="394"/>
    </location>
</feature>
<reference evidence="7 8" key="1">
    <citation type="journal article" date="2019" name="Nat. Med.">
        <title>A library of human gut bacterial isolates paired with longitudinal multiomics data enables mechanistic microbiome research.</title>
        <authorList>
            <person name="Poyet M."/>
            <person name="Groussin M."/>
            <person name="Gibbons S.M."/>
            <person name="Avila-Pacheco J."/>
            <person name="Jiang X."/>
            <person name="Kearney S.M."/>
            <person name="Perrotta A.R."/>
            <person name="Berdy B."/>
            <person name="Zhao S."/>
            <person name="Lieberman T.D."/>
            <person name="Swanson P.K."/>
            <person name="Smith M."/>
            <person name="Roesemann S."/>
            <person name="Alexander J.E."/>
            <person name="Rich S.A."/>
            <person name="Livny J."/>
            <person name="Vlamakis H."/>
            <person name="Clish C."/>
            <person name="Bullock K."/>
            <person name="Deik A."/>
            <person name="Scott J."/>
            <person name="Pierce K.A."/>
            <person name="Xavier R.J."/>
            <person name="Alm E.J."/>
        </authorList>
    </citation>
    <scope>NUCLEOTIDE SEQUENCE [LARGE SCALE GENOMIC DNA]</scope>
    <source>
        <strain evidence="7 8">BIOML-A1</strain>
    </source>
</reference>
<feature type="transmembrane region" description="Helical" evidence="6">
    <location>
        <begin position="93"/>
        <end position="113"/>
    </location>
</feature>
<evidence type="ECO:0000256" key="1">
    <source>
        <dbReference type="ARBA" id="ARBA00004651"/>
    </source>
</evidence>
<dbReference type="Pfam" id="PF01943">
    <property type="entry name" value="Polysacc_synt"/>
    <property type="match status" value="1"/>
</dbReference>
<dbReference type="AlphaFoldDB" id="A0A844KHX1"/>
<name>A0A844KHX1_9FIRM</name>
<dbReference type="PANTHER" id="PTHR30250:SF26">
    <property type="entry name" value="PSMA PROTEIN"/>
    <property type="match status" value="1"/>
</dbReference>
<feature type="transmembrane region" description="Helical" evidence="6">
    <location>
        <begin position="400"/>
        <end position="418"/>
    </location>
</feature>
<keyword evidence="2" id="KW-1003">Cell membrane</keyword>
<evidence type="ECO:0000256" key="6">
    <source>
        <dbReference type="SAM" id="Phobius"/>
    </source>
</evidence>
<feature type="transmembrane region" description="Helical" evidence="6">
    <location>
        <begin position="466"/>
        <end position="485"/>
    </location>
</feature>
<dbReference type="Proteomes" id="UP000448177">
    <property type="component" value="Unassembled WGS sequence"/>
</dbReference>
<dbReference type="PANTHER" id="PTHR30250">
    <property type="entry name" value="PST FAMILY PREDICTED COLANIC ACID TRANSPORTER"/>
    <property type="match status" value="1"/>
</dbReference>
<comment type="subcellular location">
    <subcellularLocation>
        <location evidence="1">Cell membrane</location>
        <topology evidence="1">Multi-pass membrane protein</topology>
    </subcellularLocation>
</comment>
<accession>A0A844KHX1</accession>
<feature type="transmembrane region" description="Helical" evidence="6">
    <location>
        <begin position="49"/>
        <end position="72"/>
    </location>
</feature>
<protein>
    <submittedName>
        <fullName evidence="7">Oligosaccharide flippase family protein</fullName>
    </submittedName>
</protein>